<dbReference type="AlphaFoldDB" id="J1I3C7"/>
<comment type="catalytic activity">
    <reaction evidence="7">
        <text>a 2'-deoxyadenosine in DNA + S-adenosyl-L-methionine = an N(6)-methyl-2'-deoxyadenosine in DNA + S-adenosyl-L-homocysteine + H(+)</text>
        <dbReference type="Rhea" id="RHEA:15197"/>
        <dbReference type="Rhea" id="RHEA-COMP:12418"/>
        <dbReference type="Rhea" id="RHEA-COMP:12419"/>
        <dbReference type="ChEBI" id="CHEBI:15378"/>
        <dbReference type="ChEBI" id="CHEBI:57856"/>
        <dbReference type="ChEBI" id="CHEBI:59789"/>
        <dbReference type="ChEBI" id="CHEBI:90615"/>
        <dbReference type="ChEBI" id="CHEBI:90616"/>
        <dbReference type="EC" id="2.1.1.72"/>
    </reaction>
</comment>
<reference evidence="11" key="1">
    <citation type="journal article" date="2012" name="Stand. Genomic Sci.">
        <title>Permanent draft genome sequence of the gliding predator Saprospira grandis strain Sa g1 (= HR1).</title>
        <authorList>
            <person name="Mavromatis K."/>
            <person name="Chertkov O."/>
            <person name="Lapidus A."/>
            <person name="Nolan M."/>
            <person name="Lucas S."/>
            <person name="Tice H."/>
            <person name="Del Rio T.G."/>
            <person name="Cheng J.F."/>
            <person name="Han C."/>
            <person name="Tapia R."/>
            <person name="Bruce D."/>
            <person name="Goodwin L.A."/>
            <person name="Pitluck S."/>
            <person name="Huntemann M."/>
            <person name="Liolios K."/>
            <person name="Pagani I."/>
            <person name="Ivanova N."/>
            <person name="Mikhailova N."/>
            <person name="Pati A."/>
            <person name="Chen A."/>
            <person name="Palaniappan K."/>
            <person name="Land M."/>
            <person name="Brambilla E.M."/>
            <person name="Rohde M."/>
            <person name="Spring S."/>
            <person name="Goker M."/>
            <person name="Detter J.C."/>
            <person name="Bristow J."/>
            <person name="Eisen J.A."/>
            <person name="Markowitz V."/>
            <person name="Hugenholtz P."/>
            <person name="Kyrpides N.C."/>
            <person name="Klenk H.P."/>
            <person name="Woyke T."/>
        </authorList>
    </citation>
    <scope>NUCLEOTIDE SEQUENCE [LARGE SCALE GENOMIC DNA]</scope>
    <source>
        <strain evidence="11">DSM 2844</strain>
    </source>
</reference>
<proteinExistence type="predicted"/>
<dbReference type="RefSeq" id="WP_002658062.1">
    <property type="nucleotide sequence ID" value="NZ_JH719942.1"/>
</dbReference>
<evidence type="ECO:0000256" key="6">
    <source>
        <dbReference type="ARBA" id="ARBA00023125"/>
    </source>
</evidence>
<keyword evidence="6" id="KW-0238">DNA-binding</keyword>
<dbReference type="HOGENOM" id="CLU_002539_2_0_10"/>
<dbReference type="InterPro" id="IPR011639">
    <property type="entry name" value="MethylTrfase_TaqI-like_dom"/>
</dbReference>
<evidence type="ECO:0000256" key="3">
    <source>
        <dbReference type="ARBA" id="ARBA00022679"/>
    </source>
</evidence>
<dbReference type="GO" id="GO:0009307">
    <property type="term" value="P:DNA restriction-modification system"/>
    <property type="evidence" value="ECO:0007669"/>
    <property type="project" value="UniProtKB-KW"/>
</dbReference>
<dbReference type="PANTHER" id="PTHR33841">
    <property type="entry name" value="DNA METHYLTRANSFERASE YEEA-RELATED"/>
    <property type="match status" value="1"/>
</dbReference>
<feature type="domain" description="Type II methyltransferase M.TaqI-like" evidence="8">
    <location>
        <begin position="489"/>
        <end position="652"/>
    </location>
</feature>
<dbReference type="InterPro" id="IPR050953">
    <property type="entry name" value="N4_N6_ade-DNA_methylase"/>
</dbReference>
<dbReference type="Pfam" id="PF07669">
    <property type="entry name" value="Eco57I"/>
    <property type="match status" value="1"/>
</dbReference>
<organism evidence="10 11">
    <name type="scientific">Saprospira grandis DSM 2844</name>
    <dbReference type="NCBI Taxonomy" id="694433"/>
    <lineage>
        <taxon>Bacteria</taxon>
        <taxon>Pseudomonadati</taxon>
        <taxon>Bacteroidota</taxon>
        <taxon>Saprospiria</taxon>
        <taxon>Saprospirales</taxon>
        <taxon>Saprospiraceae</taxon>
        <taxon>Saprospira</taxon>
    </lineage>
</organism>
<keyword evidence="5" id="KW-0680">Restriction system</keyword>
<dbReference type="PROSITE" id="PS00092">
    <property type="entry name" value="N6_MTASE"/>
    <property type="match status" value="1"/>
</dbReference>
<name>J1I3C7_9BACT</name>
<feature type="domain" description="TaqI-like C-terminal specificity" evidence="9">
    <location>
        <begin position="797"/>
        <end position="927"/>
    </location>
</feature>
<dbReference type="Pfam" id="PF12950">
    <property type="entry name" value="TaqI_C"/>
    <property type="match status" value="1"/>
</dbReference>
<evidence type="ECO:0000313" key="10">
    <source>
        <dbReference type="EMBL" id="EJF52823.1"/>
    </source>
</evidence>
<evidence type="ECO:0000256" key="7">
    <source>
        <dbReference type="ARBA" id="ARBA00047942"/>
    </source>
</evidence>
<keyword evidence="4" id="KW-0949">S-adenosyl-L-methionine</keyword>
<dbReference type="InterPro" id="IPR029063">
    <property type="entry name" value="SAM-dependent_MTases_sf"/>
</dbReference>
<protein>
    <recommendedName>
        <fullName evidence="1">site-specific DNA-methyltransferase (adenine-specific)</fullName>
        <ecNumber evidence="1">2.1.1.72</ecNumber>
    </recommendedName>
</protein>
<dbReference type="GO" id="GO:0003677">
    <property type="term" value="F:DNA binding"/>
    <property type="evidence" value="ECO:0007669"/>
    <property type="project" value="UniProtKB-KW"/>
</dbReference>
<dbReference type="PRINTS" id="PR00507">
    <property type="entry name" value="N12N6MTFRASE"/>
</dbReference>
<evidence type="ECO:0000313" key="11">
    <source>
        <dbReference type="Proteomes" id="UP000005113"/>
    </source>
</evidence>
<keyword evidence="2 10" id="KW-0489">Methyltransferase</keyword>
<keyword evidence="3 10" id="KW-0808">Transferase</keyword>
<dbReference type="Gene3D" id="3.40.50.150">
    <property type="entry name" value="Vaccinia Virus protein VP39"/>
    <property type="match status" value="1"/>
</dbReference>
<dbReference type="SUPFAM" id="SSF53335">
    <property type="entry name" value="S-adenosyl-L-methionine-dependent methyltransferases"/>
    <property type="match status" value="1"/>
</dbReference>
<dbReference type="GO" id="GO:0032259">
    <property type="term" value="P:methylation"/>
    <property type="evidence" value="ECO:0007669"/>
    <property type="project" value="UniProtKB-KW"/>
</dbReference>
<accession>J1I3C7</accession>
<dbReference type="Proteomes" id="UP000005113">
    <property type="component" value="Unassembled WGS sequence"/>
</dbReference>
<dbReference type="OrthoDB" id="9814572at2"/>
<evidence type="ECO:0000256" key="5">
    <source>
        <dbReference type="ARBA" id="ARBA00022747"/>
    </source>
</evidence>
<dbReference type="GO" id="GO:0009007">
    <property type="term" value="F:site-specific DNA-methyltransferase (adenine-specific) activity"/>
    <property type="evidence" value="ECO:0007669"/>
    <property type="project" value="UniProtKB-EC"/>
</dbReference>
<sequence length="1061" mass="122788">MPLFQTSVLKKYLKSIESKEEVKVAYEKFTTYFHNVERQENIRKSKEEQFQEGFLRELFVKVLGYTINPEPNYNLTTELKNVKDAKKADGAILSAGKPIGVIELKGTSTTDLNKIENQAFGYKNNHEGVTYIITSNFEKLRLYIDNAIDFEEFYLFDLSFERFALLWLLLAKDNIFKDLGKQIKNDSLTEEEQITKKLYKDYSTFRQKLFNNIVELNPQYDKLTLFKKTQKLLDRFLFIFFAEDRLLLPPNSTYEILNQWKMLKDELDAYFPLYSRFKKYFGYLDKGHKGRQYDIFAYNGGLFKPDELLDSIKIDDDLLYFHTKQLSDYDFDSDVDVNILGHIFENSLNEIEEISAEIEGEDIDRTKTKRKKDGVFYTPKYITKYIVDNTVGALCEEQKKAIGLDESEFEKNRKGRRKATLERLQKQLDDYRNWLLDLTICDPACGSGAFLNQALEFLIEEHHYVDELQNKLLGGTLMLSDVANSILEKNLYGVDINNESVEIAKLSLWLRTAQKGRKLTSLNNNIKCGNSLIDDPEVAGDKAFNWEKEFPEVFAQGGFDVVIGNPPYVRNEFISEKDKQAFNSKYSVYTGKSDLYVYFFEHAFNILNSSGECGYIVSSKYTKTKYGKVLIDFLQKKTSISVFIDFQDLDVFNGAIAYPSVIVYNKRKGSKNKETLLLVVSNDNYREVDNLFSGALKVNQSELFDRLGSWTSGATDEGLFNLLKRIQENFNPLSEIVAKPQVGIKTGSNSSYIFPSNDVPKVLDGSPLIQNYLIGREVKRYKPAIAKNKILIPYTSGGRNLELVNIKVFEKEYRFLEENRDKLSKRAVIDKGILKGTKTWYEFQQIKTDFPYHAKYIVYPDISLSVNFTFAKEIYYDMTCFGLPSDSESLLGVLNSKLITVFLNTTCVKARGGYLRLKSQYILNIPIPKSFQNKELKTSVESILQEESFLSEIQERLVCLIESKFKILGSKKLQHWNELEFAEFWKELEKARKKVAKDKGEAYKKLGLGEEAEWMQYFEEQKQKAQAIQSKITIIDNEIDQMVYELYGLTEEEIAIVEEAL</sequence>
<evidence type="ECO:0000256" key="4">
    <source>
        <dbReference type="ARBA" id="ARBA00022691"/>
    </source>
</evidence>
<evidence type="ECO:0000256" key="1">
    <source>
        <dbReference type="ARBA" id="ARBA00011900"/>
    </source>
</evidence>
<dbReference type="InterPro" id="IPR002052">
    <property type="entry name" value="DNA_methylase_N6_adenine_CS"/>
</dbReference>
<evidence type="ECO:0000259" key="8">
    <source>
        <dbReference type="Pfam" id="PF07669"/>
    </source>
</evidence>
<evidence type="ECO:0000256" key="2">
    <source>
        <dbReference type="ARBA" id="ARBA00022603"/>
    </source>
</evidence>
<dbReference type="EC" id="2.1.1.72" evidence="1"/>
<dbReference type="EMBL" id="JH719942">
    <property type="protein sequence ID" value="EJF52823.1"/>
    <property type="molecule type" value="Genomic_DNA"/>
</dbReference>
<gene>
    <name evidence="10" type="ORF">SapgrDRAFT_1098</name>
</gene>
<evidence type="ECO:0000259" key="9">
    <source>
        <dbReference type="Pfam" id="PF12950"/>
    </source>
</evidence>
<dbReference type="PANTHER" id="PTHR33841:SF1">
    <property type="entry name" value="DNA METHYLTRANSFERASE A"/>
    <property type="match status" value="1"/>
</dbReference>
<dbReference type="InterPro" id="IPR025931">
    <property type="entry name" value="TaqI_C"/>
</dbReference>